<dbReference type="PANTHER" id="PTHR47514:SF1">
    <property type="entry name" value="TRANSKETOLASE N-TERMINAL SECTION-RELATED"/>
    <property type="match status" value="1"/>
</dbReference>
<organism evidence="5 6">
    <name type="scientific">Cuneatibacter caecimuris</name>
    <dbReference type="NCBI Taxonomy" id="1796618"/>
    <lineage>
        <taxon>Bacteria</taxon>
        <taxon>Bacillati</taxon>
        <taxon>Bacillota</taxon>
        <taxon>Clostridia</taxon>
        <taxon>Lachnospirales</taxon>
        <taxon>Lachnospiraceae</taxon>
        <taxon>Cuneatibacter</taxon>
    </lineage>
</organism>
<dbReference type="Gene3D" id="3.40.50.970">
    <property type="match status" value="1"/>
</dbReference>
<comment type="similarity">
    <text evidence="2">Belongs to the transketolase family.</text>
</comment>
<dbReference type="InterPro" id="IPR005474">
    <property type="entry name" value="Transketolase_N"/>
</dbReference>
<proteinExistence type="inferred from homology"/>
<dbReference type="CDD" id="cd02012">
    <property type="entry name" value="TPP_TK"/>
    <property type="match status" value="1"/>
</dbReference>
<protein>
    <submittedName>
        <fullName evidence="5">Transketolase</fullName>
    </submittedName>
</protein>
<evidence type="ECO:0000256" key="3">
    <source>
        <dbReference type="ARBA" id="ARBA00023052"/>
    </source>
</evidence>
<evidence type="ECO:0000313" key="5">
    <source>
        <dbReference type="EMBL" id="RZT02441.1"/>
    </source>
</evidence>
<comment type="caution">
    <text evidence="5">The sequence shown here is derived from an EMBL/GenBank/DDBJ whole genome shotgun (WGS) entry which is preliminary data.</text>
</comment>
<comment type="cofactor">
    <cofactor evidence="1">
        <name>thiamine diphosphate</name>
        <dbReference type="ChEBI" id="CHEBI:58937"/>
    </cofactor>
</comment>
<dbReference type="InterPro" id="IPR029061">
    <property type="entry name" value="THDP-binding"/>
</dbReference>
<feature type="domain" description="Transketolase N-terminal" evidence="4">
    <location>
        <begin position="15"/>
        <end position="257"/>
    </location>
</feature>
<keyword evidence="6" id="KW-1185">Reference proteome</keyword>
<dbReference type="Pfam" id="PF00456">
    <property type="entry name" value="Transketolase_N"/>
    <property type="match status" value="1"/>
</dbReference>
<reference evidence="5 6" key="1">
    <citation type="submission" date="2019-02" db="EMBL/GenBank/DDBJ databases">
        <title>Genomic Encyclopedia of Type Strains, Phase IV (KMG-IV): sequencing the most valuable type-strain genomes for metagenomic binning, comparative biology and taxonomic classification.</title>
        <authorList>
            <person name="Goeker M."/>
        </authorList>
    </citation>
    <scope>NUCLEOTIDE SEQUENCE [LARGE SCALE GENOMIC DNA]</scope>
    <source>
        <strain evidence="5 6">DSM 29486</strain>
    </source>
</reference>
<evidence type="ECO:0000313" key="6">
    <source>
        <dbReference type="Proteomes" id="UP000292927"/>
    </source>
</evidence>
<dbReference type="PANTHER" id="PTHR47514">
    <property type="entry name" value="TRANSKETOLASE N-TERMINAL SECTION-RELATED"/>
    <property type="match status" value="1"/>
</dbReference>
<evidence type="ECO:0000259" key="4">
    <source>
        <dbReference type="Pfam" id="PF00456"/>
    </source>
</evidence>
<gene>
    <name evidence="5" type="ORF">EV209_0556</name>
</gene>
<evidence type="ECO:0000256" key="2">
    <source>
        <dbReference type="ARBA" id="ARBA00007131"/>
    </source>
</evidence>
<accession>A0A4Q7PN95</accession>
<name>A0A4Q7PN95_9FIRM</name>
<keyword evidence="3" id="KW-0786">Thiamine pyrophosphate</keyword>
<dbReference type="SUPFAM" id="SSF52518">
    <property type="entry name" value="Thiamin diphosphate-binding fold (THDP-binding)"/>
    <property type="match status" value="1"/>
</dbReference>
<sequence>MTSITDLRKKAIEIRKGLLQMICDGQTGHTGGALSSADILTALFYYKMKHDPANPKWEDRDRFILSKGHSVEGYYNILADMGYFPKEELKTFSHFQSRLIGHPSTKVPGVEMNTGALGHGLPIAVGMALAGKRDQKDYHVYVLMGDGEQAEGSVWEGAMAAANYQLDHLVGIVDRNHLQISGDTEDVMALGDFAAKWRAFGWEVVEIDGNDMEQIVKTLDELPAGTGKPQMIIAHTVKGKGVSFMENVAKWHHGVPTPEQLAQALAELDACEKELD</sequence>
<dbReference type="Proteomes" id="UP000292927">
    <property type="component" value="Unassembled WGS sequence"/>
</dbReference>
<dbReference type="EMBL" id="SGXF01000001">
    <property type="protein sequence ID" value="RZT02441.1"/>
    <property type="molecule type" value="Genomic_DNA"/>
</dbReference>
<evidence type="ECO:0000256" key="1">
    <source>
        <dbReference type="ARBA" id="ARBA00001964"/>
    </source>
</evidence>
<dbReference type="OrthoDB" id="8732661at2"/>
<dbReference type="AlphaFoldDB" id="A0A4Q7PN95"/>